<keyword evidence="2" id="KW-0472">Membrane</keyword>
<sequence length="1145" mass="127217">MKLTSFFSQRGIRGYVTFEQKSPESEVVINVDLQSAFVTPIRLSWEVREFPVDYRKEMEERCLESEIGTSVLNLGQLVGELNLPDNASERLTTNKFSLTGKNGIWGRSLLMSFIEGEPDNVVQQLAGCATITVDGDFEERVAEVRFYYPLAGSIWFRWLGSSSIVDSVIYNEGLFHVSENLDKMSGKHKSRSLPTKHGWQVFASDILDSEADKSRANCNFLQILFDPDSRDDSNCSEDNSGSCKAGDLTSKLGKITVQPNPALKPSAAASAKKLFRDPHFPMPTEISANAAVATRSLYVVLYDPQHEDSFLACARLRRHHPRIVQANAPGLPRVRLTQYSPFEPTRMDVNATSAMVTNTLSSEDVHLKIHEFPVPPLSGLGAVNFKTKNSSGVDPRCNEVGYIFEPKINPPKESPYPRPGGGTQDRYFLGDLGGKHGFFHVGIGTGPRTMWDAYLPLHGKYSVAQRALVAHKITNDEENVEGEAIACAPLVPEEPVITAVAQFQYPAVGRVLFRQINGDPLADTAVIVEYLTYTDGTKNDTDGHRWALSESPIGRDFYNWSERCVSAGPRNNPFKVPLNSNDKGKEPGDCQNINFGSALICAQGDLSGRHGTLKVTATRKNLVITKKFFSDSHLPLEGANSIIGHSVVLYDDFGPKARGERLGCATIGWHHRLKAVAKDWFGSGEGGGGTVSPVHGKVEMIQQSEYDDTDVEVTLDGLDGEERGYYIHEASVEIYQEFPCEESSLYGTWDPFTAQQNHAKREYLAIGDLSGKHGSLDGLEKTTFAYNDTQLPLYGVYSVIGRSVIIHRGKMARRWSCSTIERGYSPSEARELRAIASFHHPKGFAYGYIRMKQLIYNDGSRSDTAIEVKLRHPGKNDRNFTQNHNWAIFVNPVGQDAAVPTYNTRCVAGGYRWNPYYNQLADPLNDELYRAECGQDNPLRCDVGDISGRLGPIHLGGRRQLFNDVNLPLEGTVSAIGRSIVIYNKEGRSERFACANIEPDKDIIKYANIRKPPRFVTAQFIDDVREVMGLPEWMLTVDSRKTKVLHGGGCIQFLLHFKGPIANQLEQDFSRLMSVGKLERPSLYIPGAHPSSKRKSQLAYRPCGTRDPNEKSSKKFGSQNLCCSLSPSNIIISFAVLISFLLFIH</sequence>
<keyword evidence="5" id="KW-1185">Reference proteome</keyword>
<feature type="region of interest" description="Disordered" evidence="1">
    <location>
        <begin position="1086"/>
        <end position="1116"/>
    </location>
</feature>
<dbReference type="InterPro" id="IPR001424">
    <property type="entry name" value="SOD_Cu_Zn_dom"/>
</dbReference>
<dbReference type="Proteomes" id="UP000792457">
    <property type="component" value="Unassembled WGS sequence"/>
</dbReference>
<keyword evidence="2" id="KW-0812">Transmembrane</keyword>
<keyword evidence="2" id="KW-1133">Transmembrane helix</keyword>
<dbReference type="EMBL" id="KZ308237">
    <property type="protein sequence ID" value="KAG8225429.1"/>
    <property type="molecule type" value="Genomic_DNA"/>
</dbReference>
<evidence type="ECO:0000259" key="3">
    <source>
        <dbReference type="Pfam" id="PF00080"/>
    </source>
</evidence>
<dbReference type="AlphaFoldDB" id="A0A8K0JZJ1"/>
<proteinExistence type="predicted"/>
<feature type="transmembrane region" description="Helical" evidence="2">
    <location>
        <begin position="1125"/>
        <end position="1144"/>
    </location>
</feature>
<reference evidence="4" key="1">
    <citation type="submission" date="2013-04" db="EMBL/GenBank/DDBJ databases">
        <authorList>
            <person name="Qu J."/>
            <person name="Murali S.C."/>
            <person name="Bandaranaike D."/>
            <person name="Bellair M."/>
            <person name="Blankenburg K."/>
            <person name="Chao H."/>
            <person name="Dinh H."/>
            <person name="Doddapaneni H."/>
            <person name="Downs B."/>
            <person name="Dugan-Rocha S."/>
            <person name="Elkadiri S."/>
            <person name="Gnanaolivu R.D."/>
            <person name="Hernandez B."/>
            <person name="Javaid M."/>
            <person name="Jayaseelan J.C."/>
            <person name="Lee S."/>
            <person name="Li M."/>
            <person name="Ming W."/>
            <person name="Munidasa M."/>
            <person name="Muniz J."/>
            <person name="Nguyen L."/>
            <person name="Ongeri F."/>
            <person name="Osuji N."/>
            <person name="Pu L.-L."/>
            <person name="Puazo M."/>
            <person name="Qu C."/>
            <person name="Quiroz J."/>
            <person name="Raj R."/>
            <person name="Weissenberger G."/>
            <person name="Xin Y."/>
            <person name="Zou X."/>
            <person name="Han Y."/>
            <person name="Richards S."/>
            <person name="Worley K."/>
            <person name="Muzny D."/>
            <person name="Gibbs R."/>
        </authorList>
    </citation>
    <scope>NUCLEOTIDE SEQUENCE</scope>
    <source>
        <strain evidence="4">Sampled in the wild</strain>
    </source>
</reference>
<gene>
    <name evidence="4" type="ORF">J437_LFUL004250</name>
</gene>
<feature type="domain" description="Superoxide dismutase copper/zinc binding" evidence="3">
    <location>
        <begin position="694"/>
        <end position="810"/>
    </location>
</feature>
<dbReference type="GO" id="GO:0046872">
    <property type="term" value="F:metal ion binding"/>
    <property type="evidence" value="ECO:0007669"/>
    <property type="project" value="InterPro"/>
</dbReference>
<accession>A0A8K0JZJ1</accession>
<dbReference type="Pfam" id="PF00080">
    <property type="entry name" value="Sod_Cu"/>
    <property type="match status" value="1"/>
</dbReference>
<dbReference type="OrthoDB" id="159229at2759"/>
<name>A0A8K0JZJ1_LADFU</name>
<dbReference type="PANTHER" id="PTHR20910">
    <property type="entry name" value="AGAP001623-PA"/>
    <property type="match status" value="1"/>
</dbReference>
<evidence type="ECO:0000256" key="1">
    <source>
        <dbReference type="SAM" id="MobiDB-lite"/>
    </source>
</evidence>
<organism evidence="4 5">
    <name type="scientific">Ladona fulva</name>
    <name type="common">Scarce chaser dragonfly</name>
    <name type="synonym">Libellula fulva</name>
    <dbReference type="NCBI Taxonomy" id="123851"/>
    <lineage>
        <taxon>Eukaryota</taxon>
        <taxon>Metazoa</taxon>
        <taxon>Ecdysozoa</taxon>
        <taxon>Arthropoda</taxon>
        <taxon>Hexapoda</taxon>
        <taxon>Insecta</taxon>
        <taxon>Pterygota</taxon>
        <taxon>Palaeoptera</taxon>
        <taxon>Odonata</taxon>
        <taxon>Epiprocta</taxon>
        <taxon>Anisoptera</taxon>
        <taxon>Libelluloidea</taxon>
        <taxon>Libellulidae</taxon>
        <taxon>Ladona</taxon>
    </lineage>
</organism>
<evidence type="ECO:0000313" key="4">
    <source>
        <dbReference type="EMBL" id="KAG8225429.1"/>
    </source>
</evidence>
<dbReference type="SUPFAM" id="SSF49329">
    <property type="entry name" value="Cu,Zn superoxide dismutase-like"/>
    <property type="match status" value="5"/>
</dbReference>
<dbReference type="PANTHER" id="PTHR20910:SF1">
    <property type="entry name" value="SUPEROXIDE DISMUTASE COPPER_ZINC BINDING DOMAIN-CONTAINING PROTEIN"/>
    <property type="match status" value="1"/>
</dbReference>
<protein>
    <recommendedName>
        <fullName evidence="3">Superoxide dismutase copper/zinc binding domain-containing protein</fullName>
    </recommendedName>
</protein>
<reference evidence="4" key="2">
    <citation type="submission" date="2017-10" db="EMBL/GenBank/DDBJ databases">
        <title>Ladona fulva Genome sequencing and assembly.</title>
        <authorList>
            <person name="Murali S."/>
            <person name="Richards S."/>
            <person name="Bandaranaike D."/>
            <person name="Bellair M."/>
            <person name="Blankenburg K."/>
            <person name="Chao H."/>
            <person name="Dinh H."/>
            <person name="Doddapaneni H."/>
            <person name="Dugan-Rocha S."/>
            <person name="Elkadiri S."/>
            <person name="Gnanaolivu R."/>
            <person name="Hernandez B."/>
            <person name="Skinner E."/>
            <person name="Javaid M."/>
            <person name="Lee S."/>
            <person name="Li M."/>
            <person name="Ming W."/>
            <person name="Munidasa M."/>
            <person name="Muniz J."/>
            <person name="Nguyen L."/>
            <person name="Hughes D."/>
            <person name="Osuji N."/>
            <person name="Pu L.-L."/>
            <person name="Puazo M."/>
            <person name="Qu C."/>
            <person name="Quiroz J."/>
            <person name="Raj R."/>
            <person name="Weissenberger G."/>
            <person name="Xin Y."/>
            <person name="Zou X."/>
            <person name="Han Y."/>
            <person name="Worley K."/>
            <person name="Muzny D."/>
            <person name="Gibbs R."/>
        </authorList>
    </citation>
    <scope>NUCLEOTIDE SEQUENCE</scope>
    <source>
        <strain evidence="4">Sampled in the wild</strain>
    </source>
</reference>
<dbReference type="GO" id="GO:0006801">
    <property type="term" value="P:superoxide metabolic process"/>
    <property type="evidence" value="ECO:0007669"/>
    <property type="project" value="InterPro"/>
</dbReference>
<dbReference type="InterPro" id="IPR036423">
    <property type="entry name" value="SOD-like_Cu/Zn_dom_sf"/>
</dbReference>
<dbReference type="Gene3D" id="2.60.40.200">
    <property type="entry name" value="Superoxide dismutase, copper/zinc binding domain"/>
    <property type="match status" value="5"/>
</dbReference>
<evidence type="ECO:0000313" key="5">
    <source>
        <dbReference type="Proteomes" id="UP000792457"/>
    </source>
</evidence>
<comment type="caution">
    <text evidence="4">The sequence shown here is derived from an EMBL/GenBank/DDBJ whole genome shotgun (WGS) entry which is preliminary data.</text>
</comment>
<evidence type="ECO:0000256" key="2">
    <source>
        <dbReference type="SAM" id="Phobius"/>
    </source>
</evidence>
<dbReference type="InterPro" id="IPR053257">
    <property type="entry name" value="Cu-only_SOD"/>
</dbReference>